<keyword evidence="4 10" id="KW-0808">Transferase</keyword>
<evidence type="ECO:0000256" key="10">
    <source>
        <dbReference type="HAMAP-Rule" id="MF_00244"/>
    </source>
</evidence>
<evidence type="ECO:0000313" key="13">
    <source>
        <dbReference type="Proteomes" id="UP000664545"/>
    </source>
</evidence>
<evidence type="ECO:0000256" key="7">
    <source>
        <dbReference type="ARBA" id="ARBA00022840"/>
    </source>
</evidence>
<keyword evidence="7 10" id="KW-0067">ATP-binding</keyword>
<dbReference type="RefSeq" id="WP_206581247.1">
    <property type="nucleotide sequence ID" value="NZ_JAFJZZ010000001.1"/>
</dbReference>
<evidence type="ECO:0000256" key="2">
    <source>
        <dbReference type="ARBA" id="ARBA00005019"/>
    </source>
</evidence>
<evidence type="ECO:0000259" key="11">
    <source>
        <dbReference type="Pfam" id="PF01467"/>
    </source>
</evidence>
<reference evidence="12" key="1">
    <citation type="submission" date="2021-02" db="EMBL/GenBank/DDBJ databases">
        <title>Abyssanaerobacter marinus gen.nov., sp., nov, anaerobic bacterium isolated from the Onnuri vent field of Indian Ocean and suggestion of Mogibacteriaceae fam. nov., and proposal of reclassification of ambiguous this family's genus member.</title>
        <authorList>
            <person name="Kim Y.J."/>
            <person name="Yang J.-A."/>
        </authorList>
    </citation>
    <scope>NUCLEOTIDE SEQUENCE</scope>
    <source>
        <strain evidence="12">DSM 2634</strain>
    </source>
</reference>
<evidence type="ECO:0000256" key="5">
    <source>
        <dbReference type="ARBA" id="ARBA00022695"/>
    </source>
</evidence>
<dbReference type="Gene3D" id="3.40.50.620">
    <property type="entry name" value="HUPs"/>
    <property type="match status" value="1"/>
</dbReference>
<dbReference type="PANTHER" id="PTHR39321:SF3">
    <property type="entry name" value="PHOSPHOPANTETHEINE ADENYLYLTRANSFERASE"/>
    <property type="match status" value="1"/>
</dbReference>
<dbReference type="AlphaFoldDB" id="A0A939D821"/>
<keyword evidence="5 10" id="KW-0548">Nucleotidyltransferase</keyword>
<feature type="domain" description="Cytidyltransferase-like" evidence="11">
    <location>
        <begin position="6"/>
        <end position="175"/>
    </location>
</feature>
<dbReference type="Proteomes" id="UP000664545">
    <property type="component" value="Unassembled WGS sequence"/>
</dbReference>
<dbReference type="Pfam" id="PF01467">
    <property type="entry name" value="CTP_transf_like"/>
    <property type="match status" value="1"/>
</dbReference>
<comment type="pathway">
    <text evidence="2 10">Cofactor biosynthesis; NAD(+) biosynthesis; deamido-NAD(+) from nicotinate D-ribonucleotide: step 1/1.</text>
</comment>
<dbReference type="NCBIfam" id="TIGR00482">
    <property type="entry name" value="nicotinate (nicotinamide) nucleotide adenylyltransferase"/>
    <property type="match status" value="1"/>
</dbReference>
<keyword evidence="6 10" id="KW-0547">Nucleotide-binding</keyword>
<sequence length="201" mass="23228">MKKIGVYGGSFDPIHVGHIELAKQARDELNLEKLLFVPVKNQPFKLGQLMSSDEDRVRMLKLALEGEEKLEISYAELESNEISYTLNTLRKIRSQFDQDTEIYFILGTDSFLKIEIWHDAPALLSEFSYAIGARPGYREEELKSCIDHIREVYNTTVVLLNNELLPISSTEIKERLYNGEEIDTLVPLPVERYIYDNGLYH</sequence>
<keyword evidence="8 10" id="KW-0520">NAD</keyword>
<dbReference type="EMBL" id="JAFJZZ010000001">
    <property type="protein sequence ID" value="MBN7772443.1"/>
    <property type="molecule type" value="Genomic_DNA"/>
</dbReference>
<evidence type="ECO:0000256" key="9">
    <source>
        <dbReference type="ARBA" id="ARBA00048721"/>
    </source>
</evidence>
<dbReference type="PANTHER" id="PTHR39321">
    <property type="entry name" value="NICOTINATE-NUCLEOTIDE ADENYLYLTRANSFERASE-RELATED"/>
    <property type="match status" value="1"/>
</dbReference>
<evidence type="ECO:0000313" key="12">
    <source>
        <dbReference type="EMBL" id="MBN7772443.1"/>
    </source>
</evidence>
<comment type="similarity">
    <text evidence="10">Belongs to the NadD family.</text>
</comment>
<keyword evidence="3 10" id="KW-0662">Pyridine nucleotide biosynthesis</keyword>
<proteinExistence type="inferred from homology"/>
<dbReference type="NCBIfam" id="NF000840">
    <property type="entry name" value="PRK00071.1-3"/>
    <property type="match status" value="1"/>
</dbReference>
<dbReference type="InterPro" id="IPR014729">
    <property type="entry name" value="Rossmann-like_a/b/a_fold"/>
</dbReference>
<gene>
    <name evidence="10 12" type="primary">nadD</name>
    <name evidence="12" type="ORF">JYB65_03635</name>
</gene>
<comment type="catalytic activity">
    <reaction evidence="9 10">
        <text>nicotinate beta-D-ribonucleotide + ATP + H(+) = deamido-NAD(+) + diphosphate</text>
        <dbReference type="Rhea" id="RHEA:22860"/>
        <dbReference type="ChEBI" id="CHEBI:15378"/>
        <dbReference type="ChEBI" id="CHEBI:30616"/>
        <dbReference type="ChEBI" id="CHEBI:33019"/>
        <dbReference type="ChEBI" id="CHEBI:57502"/>
        <dbReference type="ChEBI" id="CHEBI:58437"/>
        <dbReference type="EC" id="2.7.7.18"/>
    </reaction>
</comment>
<name>A0A939D821_CLOAM</name>
<evidence type="ECO:0000256" key="3">
    <source>
        <dbReference type="ARBA" id="ARBA00022642"/>
    </source>
</evidence>
<accession>A0A939D821</accession>
<protein>
    <recommendedName>
        <fullName evidence="10">Probable nicotinate-nucleotide adenylyltransferase</fullName>
        <ecNumber evidence="10">2.7.7.18</ecNumber>
    </recommendedName>
    <alternativeName>
        <fullName evidence="10">Deamido-NAD(+) diphosphorylase</fullName>
    </alternativeName>
    <alternativeName>
        <fullName evidence="10">Deamido-NAD(+) pyrophosphorylase</fullName>
    </alternativeName>
    <alternativeName>
        <fullName evidence="10">Nicotinate mononucleotide adenylyltransferase</fullName>
        <shortName evidence="10">NaMN adenylyltransferase</shortName>
    </alternativeName>
</protein>
<dbReference type="EC" id="2.7.7.18" evidence="10"/>
<dbReference type="HAMAP" id="MF_00244">
    <property type="entry name" value="NaMN_adenylyltr"/>
    <property type="match status" value="1"/>
</dbReference>
<dbReference type="GO" id="GO:0005524">
    <property type="term" value="F:ATP binding"/>
    <property type="evidence" value="ECO:0007669"/>
    <property type="project" value="UniProtKB-KW"/>
</dbReference>
<evidence type="ECO:0000256" key="1">
    <source>
        <dbReference type="ARBA" id="ARBA00002324"/>
    </source>
</evidence>
<organism evidence="12 13">
    <name type="scientific">Clostridium aminobutyricum</name>
    <dbReference type="NCBI Taxonomy" id="33953"/>
    <lineage>
        <taxon>Bacteria</taxon>
        <taxon>Bacillati</taxon>
        <taxon>Bacillota</taxon>
        <taxon>Clostridia</taxon>
        <taxon>Eubacteriales</taxon>
        <taxon>Clostridiaceae</taxon>
        <taxon>Clostridium</taxon>
    </lineage>
</organism>
<comment type="function">
    <text evidence="1 10">Catalyzes the reversible adenylation of nicotinate mononucleotide (NaMN) to nicotinic acid adenine dinucleotide (NaAD).</text>
</comment>
<evidence type="ECO:0000256" key="6">
    <source>
        <dbReference type="ARBA" id="ARBA00022741"/>
    </source>
</evidence>
<evidence type="ECO:0000256" key="4">
    <source>
        <dbReference type="ARBA" id="ARBA00022679"/>
    </source>
</evidence>
<dbReference type="GO" id="GO:0004515">
    <property type="term" value="F:nicotinate-nucleotide adenylyltransferase activity"/>
    <property type="evidence" value="ECO:0007669"/>
    <property type="project" value="UniProtKB-UniRule"/>
</dbReference>
<dbReference type="CDD" id="cd02165">
    <property type="entry name" value="NMNAT"/>
    <property type="match status" value="1"/>
</dbReference>
<dbReference type="InterPro" id="IPR005248">
    <property type="entry name" value="NadD/NMNAT"/>
</dbReference>
<dbReference type="SUPFAM" id="SSF52374">
    <property type="entry name" value="Nucleotidylyl transferase"/>
    <property type="match status" value="1"/>
</dbReference>
<dbReference type="GO" id="GO:0009435">
    <property type="term" value="P:NAD+ biosynthetic process"/>
    <property type="evidence" value="ECO:0007669"/>
    <property type="project" value="UniProtKB-UniRule"/>
</dbReference>
<dbReference type="InterPro" id="IPR004821">
    <property type="entry name" value="Cyt_trans-like"/>
</dbReference>
<dbReference type="NCBIfam" id="TIGR00125">
    <property type="entry name" value="cyt_tran_rel"/>
    <property type="match status" value="1"/>
</dbReference>
<keyword evidence="13" id="KW-1185">Reference proteome</keyword>
<evidence type="ECO:0000256" key="8">
    <source>
        <dbReference type="ARBA" id="ARBA00023027"/>
    </source>
</evidence>
<comment type="caution">
    <text evidence="12">The sequence shown here is derived from an EMBL/GenBank/DDBJ whole genome shotgun (WGS) entry which is preliminary data.</text>
</comment>